<sequence length="430" mass="50233">MTETNLSPLATIKYNKQSIMTETNLSPLETIKVTYKDYLNDDYIFKSVCGYIVIMKRIHDSPNNEDRTDVIDRQYAKFRTKDALPVFIINKYSPHDTLTTIDNTYYQYPMSSAVTYTVDKVTTIENYNTDIEKVCAPGIHYYNSIETAFYHDIYASYPICNGNYKDWDTNGGEHIITKTIDGQIYTDQTIRYQDGSTYKSSYKNGIRHGKEINHNSNNQITLEGQYIDGKKEGVWIFNNIDTGIPTIRDFYINDILKYEIMYHIDGIKIKKLSTHHNNIKTTISYTELGQIKSIKKYNIVNTLMSFKKYKFDELHRKISKTIYNDAKPQVDKVRFKRYTYNVDGITTEIRKDDGEWHVKKVNTTTIAFSTPSHNELPSNYHPIKFNTYLSSLQKHFKIELSSTPIKHSTNTFDLQNYLPMATKFVMKFIK</sequence>
<protein>
    <recommendedName>
        <fullName evidence="2">MORN repeat-containing protein</fullName>
    </recommendedName>
</protein>
<evidence type="ECO:0000313" key="1">
    <source>
        <dbReference type="EMBL" id="AYV80001.1"/>
    </source>
</evidence>
<accession>A0A3G5A1E0</accession>
<gene>
    <name evidence="1" type="ORF">Gaeavirus4_24</name>
</gene>
<dbReference type="SUPFAM" id="SSF82185">
    <property type="entry name" value="Histone H3 K4-specific methyltransferase SET7/9 N-terminal domain"/>
    <property type="match status" value="1"/>
</dbReference>
<proteinExistence type="predicted"/>
<reference evidence="1" key="1">
    <citation type="submission" date="2018-10" db="EMBL/GenBank/DDBJ databases">
        <title>Hidden diversity of soil giant viruses.</title>
        <authorList>
            <person name="Schulz F."/>
            <person name="Alteio L."/>
            <person name="Goudeau D."/>
            <person name="Ryan E.M."/>
            <person name="Malmstrom R.R."/>
            <person name="Blanchard J."/>
            <person name="Woyke T."/>
        </authorList>
    </citation>
    <scope>NUCLEOTIDE SEQUENCE</scope>
    <source>
        <strain evidence="1">GAV1</strain>
    </source>
</reference>
<name>A0A3G5A1E0_9VIRU</name>
<organism evidence="1">
    <name type="scientific">Gaeavirus sp</name>
    <dbReference type="NCBI Taxonomy" id="2487767"/>
    <lineage>
        <taxon>Viruses</taxon>
        <taxon>Varidnaviria</taxon>
        <taxon>Bamfordvirae</taxon>
        <taxon>Nucleocytoviricota</taxon>
        <taxon>Megaviricetes</taxon>
        <taxon>Imitervirales</taxon>
        <taxon>Mimiviridae</taxon>
        <taxon>Klosneuvirinae</taxon>
    </lineage>
</organism>
<dbReference type="EMBL" id="MK072202">
    <property type="protein sequence ID" value="AYV80001.1"/>
    <property type="molecule type" value="Genomic_DNA"/>
</dbReference>
<evidence type="ECO:0008006" key="2">
    <source>
        <dbReference type="Google" id="ProtNLM"/>
    </source>
</evidence>